<dbReference type="EMBL" id="JAHKKG010000007">
    <property type="protein sequence ID" value="MBU2666587.1"/>
    <property type="molecule type" value="Genomic_DNA"/>
</dbReference>
<accession>A0ABS5YT14</accession>
<protein>
    <submittedName>
        <fullName evidence="1">Uncharacterized protein</fullName>
    </submittedName>
</protein>
<proteinExistence type="predicted"/>
<keyword evidence="2" id="KW-1185">Reference proteome</keyword>
<sequence>MTWSTSTDAAEFLDAAGAFLRADPVANTMLLTEAAYLRAYPADDDRQFGWWTTTSGEVTGALLRAARHAPIVSRLPDDAWGSLPDFSEVGIDARDLDRATATWPTLSELFRVTICRPPSGEATGPARRAGPDDRDLLVAWFHDLMAAHPGDPSDLTYVVDFPLTYGGLTLTEVDGTPAAMAGRTPVIAGMTRVGAAYAPDGDTTSVLAAAYAEAATVATDVLVLTTKPAPGQEQCGQRITLRR</sequence>
<gene>
    <name evidence="1" type="ORF">KOI35_24060</name>
</gene>
<comment type="caution">
    <text evidence="1">The sequence shown here is derived from an EMBL/GenBank/DDBJ whole genome shotgun (WGS) entry which is preliminary data.</text>
</comment>
<dbReference type="Proteomes" id="UP001519654">
    <property type="component" value="Unassembled WGS sequence"/>
</dbReference>
<organism evidence="1 2">
    <name type="scientific">Paractinoplanes bogorensis</name>
    <dbReference type="NCBI Taxonomy" id="1610840"/>
    <lineage>
        <taxon>Bacteria</taxon>
        <taxon>Bacillati</taxon>
        <taxon>Actinomycetota</taxon>
        <taxon>Actinomycetes</taxon>
        <taxon>Micromonosporales</taxon>
        <taxon>Micromonosporaceae</taxon>
        <taxon>Paractinoplanes</taxon>
    </lineage>
</organism>
<dbReference type="RefSeq" id="WP_215790264.1">
    <property type="nucleotide sequence ID" value="NZ_JAHKKG010000007.1"/>
</dbReference>
<name>A0ABS5YT14_9ACTN</name>
<reference evidence="1 2" key="1">
    <citation type="submission" date="2021-06" db="EMBL/GenBank/DDBJ databases">
        <title>Actinoplanes lichenicola sp. nov., and Actinoplanes ovalisporus sp. nov., isolated from lichen in Thailand.</title>
        <authorList>
            <person name="Saeng-In P."/>
            <person name="Kanchanasin P."/>
            <person name="Yuki M."/>
            <person name="Kudo T."/>
            <person name="Ohkuma M."/>
            <person name="Phongsopitanun W."/>
            <person name="Tanasupawat S."/>
        </authorList>
    </citation>
    <scope>NUCLEOTIDE SEQUENCE [LARGE SCALE GENOMIC DNA]</scope>
    <source>
        <strain evidence="1 2">NBRC 110975</strain>
    </source>
</reference>
<evidence type="ECO:0000313" key="1">
    <source>
        <dbReference type="EMBL" id="MBU2666587.1"/>
    </source>
</evidence>
<evidence type="ECO:0000313" key="2">
    <source>
        <dbReference type="Proteomes" id="UP001519654"/>
    </source>
</evidence>